<reference evidence="1 2" key="1">
    <citation type="journal article" date="2012" name="J. Bacteriol.">
        <title>Genome sequence of the pathogenic Herbaspirillum seropedicae strain Os34, isolated from rice roots.</title>
        <authorList>
            <person name="Ye W."/>
            <person name="Ye S."/>
            <person name="Liu J."/>
            <person name="Chang S."/>
            <person name="Chen M."/>
            <person name="Zhu B."/>
            <person name="Guo L."/>
            <person name="An Q."/>
        </authorList>
    </citation>
    <scope>NUCLEOTIDE SEQUENCE [LARGE SCALE GENOMIC DNA]</scope>
    <source>
        <strain evidence="1 2">Os34</strain>
    </source>
</reference>
<sequence length="111" mass="12232">MGTSVCRQQWSDRLFHIDLVATAGNDDQVCNRLGLFPLLPEFPDAIRVFGVLDSDGTDMGAVPDQKIDWVSRTGMMNPREFIAAALQHLGDKPLCELACDFIAAGMWHGEP</sequence>
<dbReference type="EMBL" id="CP008956">
    <property type="protein sequence ID" value="QJQ03533.1"/>
    <property type="molecule type" value="Genomic_DNA"/>
</dbReference>
<dbReference type="Proteomes" id="UP000501648">
    <property type="component" value="Chromosome"/>
</dbReference>
<dbReference type="AlphaFoldDB" id="A0A6M3ZZA3"/>
<gene>
    <name evidence="1" type="ORF">C798_25835</name>
</gene>
<name>A0A6M3ZZA3_9BURK</name>
<accession>A0A6M3ZZA3</accession>
<proteinExistence type="predicted"/>
<evidence type="ECO:0000313" key="1">
    <source>
        <dbReference type="EMBL" id="QJQ03533.1"/>
    </source>
</evidence>
<evidence type="ECO:0000313" key="2">
    <source>
        <dbReference type="Proteomes" id="UP000501648"/>
    </source>
</evidence>
<organism evidence="1 2">
    <name type="scientific">Herbaspirillum rubrisubalbicans Os34</name>
    <dbReference type="NCBI Taxonomy" id="1235827"/>
    <lineage>
        <taxon>Bacteria</taxon>
        <taxon>Pseudomonadati</taxon>
        <taxon>Pseudomonadota</taxon>
        <taxon>Betaproteobacteria</taxon>
        <taxon>Burkholderiales</taxon>
        <taxon>Oxalobacteraceae</taxon>
        <taxon>Herbaspirillum</taxon>
    </lineage>
</organism>
<protein>
    <submittedName>
        <fullName evidence="1">Uncharacterized protein</fullName>
    </submittedName>
</protein>